<dbReference type="EMBL" id="CP002691">
    <property type="protein sequence ID" value="AEE48304.1"/>
    <property type="molecule type" value="Genomic_DNA"/>
</dbReference>
<reference evidence="2 3" key="1">
    <citation type="journal article" date="2011" name="Stand. Genomic Sci.">
        <title>Complete genome sequence of Haliscomenobacter hydrossis type strain (O).</title>
        <authorList>
            <consortium name="US DOE Joint Genome Institute (JGI-PGF)"/>
            <person name="Daligault H."/>
            <person name="Lapidus A."/>
            <person name="Zeytun A."/>
            <person name="Nolan M."/>
            <person name="Lucas S."/>
            <person name="Del Rio T.G."/>
            <person name="Tice H."/>
            <person name="Cheng J.F."/>
            <person name="Tapia R."/>
            <person name="Han C."/>
            <person name="Goodwin L."/>
            <person name="Pitluck S."/>
            <person name="Liolios K."/>
            <person name="Pagani I."/>
            <person name="Ivanova N."/>
            <person name="Huntemann M."/>
            <person name="Mavromatis K."/>
            <person name="Mikhailova N."/>
            <person name="Pati A."/>
            <person name="Chen A."/>
            <person name="Palaniappan K."/>
            <person name="Land M."/>
            <person name="Hauser L."/>
            <person name="Brambilla E.M."/>
            <person name="Rohde M."/>
            <person name="Verbarg S."/>
            <person name="Goker M."/>
            <person name="Bristow J."/>
            <person name="Eisen J.A."/>
            <person name="Markowitz V."/>
            <person name="Hugenholtz P."/>
            <person name="Kyrpides N.C."/>
            <person name="Klenk H.P."/>
            <person name="Woyke T."/>
        </authorList>
    </citation>
    <scope>NUCLEOTIDE SEQUENCE [LARGE SCALE GENOMIC DNA]</scope>
    <source>
        <strain evidence="3">ATCC 27775 / DSM 1100 / LMG 10767 / O</strain>
    </source>
</reference>
<dbReference type="Proteomes" id="UP000008461">
    <property type="component" value="Chromosome"/>
</dbReference>
<gene>
    <name evidence="2" type="ordered locus">Halhy_0393</name>
</gene>
<name>F4KX76_HALH1</name>
<dbReference type="KEGG" id="hhy:Halhy_0393"/>
<accession>F4KX76</accession>
<sequence>MITDNMLNLNYITDAAGNQIAVQIPLNDWLLFQKEYEEIKRKLEVLAGIKEALQEVHEARKKNQKLQTLTEFLNEC</sequence>
<evidence type="ECO:0000256" key="1">
    <source>
        <dbReference type="SAM" id="Coils"/>
    </source>
</evidence>
<evidence type="ECO:0000313" key="3">
    <source>
        <dbReference type="Proteomes" id="UP000008461"/>
    </source>
</evidence>
<keyword evidence="3" id="KW-1185">Reference proteome</keyword>
<evidence type="ECO:0000313" key="2">
    <source>
        <dbReference type="EMBL" id="AEE48304.1"/>
    </source>
</evidence>
<dbReference type="STRING" id="760192.Halhy_0393"/>
<keyword evidence="1" id="KW-0175">Coiled coil</keyword>
<protein>
    <submittedName>
        <fullName evidence="2">Uncharacterized protein</fullName>
    </submittedName>
</protein>
<dbReference type="AlphaFoldDB" id="F4KX76"/>
<organism evidence="2 3">
    <name type="scientific">Haliscomenobacter hydrossis (strain ATCC 27775 / DSM 1100 / LMG 10767 / O)</name>
    <dbReference type="NCBI Taxonomy" id="760192"/>
    <lineage>
        <taxon>Bacteria</taxon>
        <taxon>Pseudomonadati</taxon>
        <taxon>Bacteroidota</taxon>
        <taxon>Saprospiria</taxon>
        <taxon>Saprospirales</taxon>
        <taxon>Haliscomenobacteraceae</taxon>
        <taxon>Haliscomenobacter</taxon>
    </lineage>
</organism>
<dbReference type="RefSeq" id="WP_013762868.1">
    <property type="nucleotide sequence ID" value="NC_015510.1"/>
</dbReference>
<dbReference type="OrthoDB" id="798979at2"/>
<feature type="coiled-coil region" evidence="1">
    <location>
        <begin position="36"/>
        <end position="69"/>
    </location>
</feature>
<dbReference type="HOGENOM" id="CLU_2649406_0_0_10"/>
<reference key="2">
    <citation type="submission" date="2011-04" db="EMBL/GenBank/DDBJ databases">
        <title>Complete sequence of chromosome of Haliscomenobacter hydrossis DSM 1100.</title>
        <authorList>
            <consortium name="US DOE Joint Genome Institute (JGI-PGF)"/>
            <person name="Lucas S."/>
            <person name="Han J."/>
            <person name="Lapidus A."/>
            <person name="Bruce D."/>
            <person name="Goodwin L."/>
            <person name="Pitluck S."/>
            <person name="Peters L."/>
            <person name="Kyrpides N."/>
            <person name="Mavromatis K."/>
            <person name="Ivanova N."/>
            <person name="Ovchinnikova G."/>
            <person name="Pagani I."/>
            <person name="Daligault H."/>
            <person name="Detter J.C."/>
            <person name="Han C."/>
            <person name="Land M."/>
            <person name="Hauser L."/>
            <person name="Markowitz V."/>
            <person name="Cheng J.-F."/>
            <person name="Hugenholtz P."/>
            <person name="Woyke T."/>
            <person name="Wu D."/>
            <person name="Verbarg S."/>
            <person name="Frueling A."/>
            <person name="Brambilla E."/>
            <person name="Klenk H.-P."/>
            <person name="Eisen J.A."/>
        </authorList>
    </citation>
    <scope>NUCLEOTIDE SEQUENCE</scope>
    <source>
        <strain>DSM 1100</strain>
    </source>
</reference>
<proteinExistence type="predicted"/>